<evidence type="ECO:0000256" key="1">
    <source>
        <dbReference type="SAM" id="MobiDB-lite"/>
    </source>
</evidence>
<accession>A0ABU6ZU05</accession>
<gene>
    <name evidence="2" type="ORF">PIB30_094185</name>
</gene>
<name>A0ABU6ZU05_9FABA</name>
<evidence type="ECO:0000313" key="2">
    <source>
        <dbReference type="EMBL" id="MED6225486.1"/>
    </source>
</evidence>
<evidence type="ECO:0000313" key="3">
    <source>
        <dbReference type="Proteomes" id="UP001341840"/>
    </source>
</evidence>
<protein>
    <submittedName>
        <fullName evidence="2">Uncharacterized protein</fullName>
    </submittedName>
</protein>
<organism evidence="2 3">
    <name type="scientific">Stylosanthes scabra</name>
    <dbReference type="NCBI Taxonomy" id="79078"/>
    <lineage>
        <taxon>Eukaryota</taxon>
        <taxon>Viridiplantae</taxon>
        <taxon>Streptophyta</taxon>
        <taxon>Embryophyta</taxon>
        <taxon>Tracheophyta</taxon>
        <taxon>Spermatophyta</taxon>
        <taxon>Magnoliopsida</taxon>
        <taxon>eudicotyledons</taxon>
        <taxon>Gunneridae</taxon>
        <taxon>Pentapetalae</taxon>
        <taxon>rosids</taxon>
        <taxon>fabids</taxon>
        <taxon>Fabales</taxon>
        <taxon>Fabaceae</taxon>
        <taxon>Papilionoideae</taxon>
        <taxon>50 kb inversion clade</taxon>
        <taxon>dalbergioids sensu lato</taxon>
        <taxon>Dalbergieae</taxon>
        <taxon>Pterocarpus clade</taxon>
        <taxon>Stylosanthes</taxon>
    </lineage>
</organism>
<dbReference type="Proteomes" id="UP001341840">
    <property type="component" value="Unassembled WGS sequence"/>
</dbReference>
<feature type="region of interest" description="Disordered" evidence="1">
    <location>
        <begin position="19"/>
        <end position="99"/>
    </location>
</feature>
<proteinExistence type="predicted"/>
<sequence length="161" mass="18337">MIKLVRVKFIIIFKEVTGDPSSKRGTKSLAFNNGGGWTRTRRRRRECPRQRTATARRGGDIPVTAVTATDEKRRKGRKQNDIPVTAVTGTDGEGSDGSRLARTEVVERHWSRRSQALTVVTCEKERACEDNDLHHNERRRLGFSFSGSWVQQVLRLRFNEG</sequence>
<reference evidence="2 3" key="1">
    <citation type="journal article" date="2023" name="Plants (Basel)">
        <title>Bridging the Gap: Combining Genomics and Transcriptomics Approaches to Understand Stylosanthes scabra, an Orphan Legume from the Brazilian Caatinga.</title>
        <authorList>
            <person name="Ferreira-Neto J.R.C."/>
            <person name="da Silva M.D."/>
            <person name="Binneck E."/>
            <person name="de Melo N.F."/>
            <person name="da Silva R.H."/>
            <person name="de Melo A.L.T.M."/>
            <person name="Pandolfi V."/>
            <person name="Bustamante F.O."/>
            <person name="Brasileiro-Vidal A.C."/>
            <person name="Benko-Iseppon A.M."/>
        </authorList>
    </citation>
    <scope>NUCLEOTIDE SEQUENCE [LARGE SCALE GENOMIC DNA]</scope>
    <source>
        <tissue evidence="2">Leaves</tissue>
    </source>
</reference>
<dbReference type="EMBL" id="JASCZI010273922">
    <property type="protein sequence ID" value="MED6225486.1"/>
    <property type="molecule type" value="Genomic_DNA"/>
</dbReference>
<comment type="caution">
    <text evidence="2">The sequence shown here is derived from an EMBL/GenBank/DDBJ whole genome shotgun (WGS) entry which is preliminary data.</text>
</comment>
<keyword evidence="3" id="KW-1185">Reference proteome</keyword>